<comment type="similarity">
    <text evidence="1">Belongs to the DnaB/DnaD family.</text>
</comment>
<reference evidence="3 4" key="1">
    <citation type="submission" date="2020-03" db="EMBL/GenBank/DDBJ databases">
        <title>Soil Listeria distribution.</title>
        <authorList>
            <person name="Liao J."/>
            <person name="Wiedmann M."/>
        </authorList>
    </citation>
    <scope>NUCLEOTIDE SEQUENCE [LARGE SCALE GENOMIC DNA]</scope>
    <source>
        <strain evidence="3 4">FSL L7-0051</strain>
    </source>
</reference>
<dbReference type="EMBL" id="JAARZT010000020">
    <property type="protein sequence ID" value="MBC2293726.1"/>
    <property type="molecule type" value="Genomic_DNA"/>
</dbReference>
<dbReference type="Gene3D" id="1.10.10.630">
    <property type="entry name" value="DnaD domain-like"/>
    <property type="match status" value="1"/>
</dbReference>
<name>A0A842G4R9_9LIST</name>
<organism evidence="3 4">
    <name type="scientific">Listeria booriae</name>
    <dbReference type="NCBI Taxonomy" id="1552123"/>
    <lineage>
        <taxon>Bacteria</taxon>
        <taxon>Bacillati</taxon>
        <taxon>Bacillota</taxon>
        <taxon>Bacilli</taxon>
        <taxon>Bacillales</taxon>
        <taxon>Listeriaceae</taxon>
        <taxon>Listeria</taxon>
    </lineage>
</organism>
<dbReference type="Proteomes" id="UP000543005">
    <property type="component" value="Unassembled WGS sequence"/>
</dbReference>
<evidence type="ECO:0000259" key="2">
    <source>
        <dbReference type="Pfam" id="PF07261"/>
    </source>
</evidence>
<evidence type="ECO:0000313" key="3">
    <source>
        <dbReference type="EMBL" id="MBC2293726.1"/>
    </source>
</evidence>
<proteinExistence type="inferred from homology"/>
<accession>A0A842G4R9</accession>
<protein>
    <submittedName>
        <fullName evidence="3">DnaD domain protein</fullName>
    </submittedName>
</protein>
<evidence type="ECO:0000313" key="4">
    <source>
        <dbReference type="Proteomes" id="UP000543005"/>
    </source>
</evidence>
<sequence>MNINYLKEINAFHDWLEINPISSTTQSLWFHIMNIANKCSWPSEFTIANPTLQAKLGISRGTLNEHRNILVQKGRIQYKSLGRNKAGVYKLISFYGSNNELVRGASSIIEPETNSKPTPHQPEPLPLVKLNENETKQTVENPFMYYQKKMGRDLSGTGIQKLMNWIELDKMPENLINYAIDITAQESSNPKKRKTNPENYIDGILKNWSRDGIRTLDAAILENKTDKNTGASDFDSILEKLKEEAAASGTNAGI</sequence>
<dbReference type="AlphaFoldDB" id="A0A842G4R9"/>
<feature type="domain" description="DnaB/C C-terminal" evidence="2">
    <location>
        <begin position="144"/>
        <end position="220"/>
    </location>
</feature>
<dbReference type="SUPFAM" id="SSF158499">
    <property type="entry name" value="DnaD domain-like"/>
    <property type="match status" value="1"/>
</dbReference>
<dbReference type="RefSeq" id="WP_185629500.1">
    <property type="nucleotide sequence ID" value="NZ_JAARZT010000020.1"/>
</dbReference>
<evidence type="ECO:0000256" key="1">
    <source>
        <dbReference type="ARBA" id="ARBA00093462"/>
    </source>
</evidence>
<gene>
    <name evidence="3" type="ORF">HCC36_10850</name>
</gene>
<dbReference type="InterPro" id="IPR006343">
    <property type="entry name" value="DnaB/C_C"/>
</dbReference>
<dbReference type="InterPro" id="IPR034829">
    <property type="entry name" value="DnaD-like_sf"/>
</dbReference>
<dbReference type="Pfam" id="PF07261">
    <property type="entry name" value="DnaB_2"/>
    <property type="match status" value="1"/>
</dbReference>
<dbReference type="NCBIfam" id="TIGR01446">
    <property type="entry name" value="DnaD_dom"/>
    <property type="match status" value="1"/>
</dbReference>
<comment type="caution">
    <text evidence="3">The sequence shown here is derived from an EMBL/GenBank/DDBJ whole genome shotgun (WGS) entry which is preliminary data.</text>
</comment>